<dbReference type="AlphaFoldDB" id="A0A2X0IK80"/>
<sequence>MPPNVARDAPDVASVGIAPFMHGLFGLDGLSESDLQGRAHRWWQLLGQSPGCGAYLIAASCALVDLRRSGAAHYSVRDHARRQRVEISYLNRQLAQEAGKFALKADDRVRVLGEDRVGSVVYRMIGQDPGDPFPAAWYVIAMPGLLRCRAHGSDELERVHAHAPASDVAPVARR</sequence>
<organism evidence="1 2">
    <name type="scientific">Streptacidiphilus pinicola</name>
    <dbReference type="NCBI Taxonomy" id="2219663"/>
    <lineage>
        <taxon>Bacteria</taxon>
        <taxon>Bacillati</taxon>
        <taxon>Actinomycetota</taxon>
        <taxon>Actinomycetes</taxon>
        <taxon>Kitasatosporales</taxon>
        <taxon>Streptomycetaceae</taxon>
        <taxon>Streptacidiphilus</taxon>
    </lineage>
</organism>
<reference evidence="1 2" key="1">
    <citation type="submission" date="2018-06" db="EMBL/GenBank/DDBJ databases">
        <title>Streptacidiphilus pinicola sp. nov., isolated from pine grove soil.</title>
        <authorList>
            <person name="Roh S.G."/>
            <person name="Park S."/>
            <person name="Kim M.-K."/>
            <person name="Yun B.-R."/>
            <person name="Park J."/>
            <person name="Kim M.J."/>
            <person name="Kim Y.S."/>
            <person name="Kim S.B."/>
        </authorList>
    </citation>
    <scope>NUCLEOTIDE SEQUENCE [LARGE SCALE GENOMIC DNA]</scope>
    <source>
        <strain evidence="1 2">MMS16-CNU450</strain>
    </source>
</reference>
<proteinExistence type="predicted"/>
<protein>
    <submittedName>
        <fullName evidence="1">Uncharacterized protein</fullName>
    </submittedName>
</protein>
<accession>A0A2X0IK80</accession>
<gene>
    <name evidence="1" type="ORF">DN069_13955</name>
</gene>
<dbReference type="Proteomes" id="UP000248889">
    <property type="component" value="Unassembled WGS sequence"/>
</dbReference>
<name>A0A2X0IK80_9ACTN</name>
<keyword evidence="2" id="KW-1185">Reference proteome</keyword>
<evidence type="ECO:0000313" key="2">
    <source>
        <dbReference type="Proteomes" id="UP000248889"/>
    </source>
</evidence>
<evidence type="ECO:0000313" key="1">
    <source>
        <dbReference type="EMBL" id="RAG85057.1"/>
    </source>
</evidence>
<dbReference type="EMBL" id="QKYN01000053">
    <property type="protein sequence ID" value="RAG85057.1"/>
    <property type="molecule type" value="Genomic_DNA"/>
</dbReference>
<comment type="caution">
    <text evidence="1">The sequence shown here is derived from an EMBL/GenBank/DDBJ whole genome shotgun (WGS) entry which is preliminary data.</text>
</comment>